<dbReference type="Gene3D" id="2.40.50.140">
    <property type="entry name" value="Nucleic acid-binding proteins"/>
    <property type="match status" value="1"/>
</dbReference>
<proteinExistence type="inferred from homology"/>
<gene>
    <name evidence="4" type="ordered locus">Os01g0685500</name>
</gene>
<feature type="domain" description="ATP-dependent DNA ligase family profile" evidence="3">
    <location>
        <begin position="64"/>
        <end position="188"/>
    </location>
</feature>
<evidence type="ECO:0000256" key="1">
    <source>
        <dbReference type="ARBA" id="ARBA00007572"/>
    </source>
</evidence>
<dbReference type="PANTHER" id="PTHR45674">
    <property type="entry name" value="DNA LIGASE 1/3 FAMILY MEMBER"/>
    <property type="match status" value="1"/>
</dbReference>
<dbReference type="KEGG" id="dosa:Os01g0685500"/>
<dbReference type="AlphaFoldDB" id="Q0JKB6"/>
<dbReference type="InterPro" id="IPR012310">
    <property type="entry name" value="DNA_ligase_ATP-dep_cent"/>
</dbReference>
<evidence type="ECO:0000313" key="4">
    <source>
        <dbReference type="EMBL" id="BAF05812.1"/>
    </source>
</evidence>
<dbReference type="InterPro" id="IPR050191">
    <property type="entry name" value="ATP-dep_DNA_ligase"/>
</dbReference>
<evidence type="ECO:0000313" key="5">
    <source>
        <dbReference type="Proteomes" id="UP000000763"/>
    </source>
</evidence>
<dbReference type="SUPFAM" id="SSF56091">
    <property type="entry name" value="DNA ligase/mRNA capping enzyme, catalytic domain"/>
    <property type="match status" value="1"/>
</dbReference>
<reference evidence="5" key="2">
    <citation type="journal article" date="2008" name="Nucleic Acids Res.">
        <title>The rice annotation project database (RAP-DB): 2008 update.</title>
        <authorList>
            <consortium name="The rice annotation project (RAP)"/>
        </authorList>
    </citation>
    <scope>GENOME REANNOTATION</scope>
    <source>
        <strain evidence="5">cv. Nipponbare</strain>
    </source>
</reference>
<evidence type="ECO:0000256" key="2">
    <source>
        <dbReference type="ARBA" id="ARBA00022598"/>
    </source>
</evidence>
<keyword evidence="2" id="KW-0436">Ligase</keyword>
<dbReference type="GO" id="GO:0005524">
    <property type="term" value="F:ATP binding"/>
    <property type="evidence" value="ECO:0007669"/>
    <property type="project" value="InterPro"/>
</dbReference>
<dbReference type="FunFam" id="2.40.50.140:FF:000220">
    <property type="entry name" value="DNA ligase"/>
    <property type="match status" value="1"/>
</dbReference>
<dbReference type="Pfam" id="PF04679">
    <property type="entry name" value="DNA_ligase_A_C"/>
    <property type="match status" value="1"/>
</dbReference>
<dbReference type="Gene3D" id="3.30.470.30">
    <property type="entry name" value="DNA ligase/mRNA capping enzyme"/>
    <property type="match status" value="1"/>
</dbReference>
<dbReference type="SUPFAM" id="SSF50249">
    <property type="entry name" value="Nucleic acid-binding proteins"/>
    <property type="match status" value="1"/>
</dbReference>
<name>Q0JKB6_ORYSJ</name>
<protein>
    <submittedName>
        <fullName evidence="4">Os01g0685500 protein</fullName>
    </submittedName>
</protein>
<evidence type="ECO:0000259" key="3">
    <source>
        <dbReference type="PROSITE" id="PS50160"/>
    </source>
</evidence>
<dbReference type="PROSITE" id="PS50160">
    <property type="entry name" value="DNA_LIGASE_A3"/>
    <property type="match status" value="1"/>
</dbReference>
<dbReference type="GO" id="GO:0006281">
    <property type="term" value="P:DNA repair"/>
    <property type="evidence" value="ECO:0007669"/>
    <property type="project" value="InterPro"/>
</dbReference>
<dbReference type="PANTHER" id="PTHR45674:SF9">
    <property type="entry name" value="DNA LIGASE 3"/>
    <property type="match status" value="1"/>
</dbReference>
<dbReference type="Gene3D" id="3.30.1490.70">
    <property type="match status" value="1"/>
</dbReference>
<organism evidence="4 5">
    <name type="scientific">Oryza sativa subsp. japonica</name>
    <name type="common">Rice</name>
    <dbReference type="NCBI Taxonomy" id="39947"/>
    <lineage>
        <taxon>Eukaryota</taxon>
        <taxon>Viridiplantae</taxon>
        <taxon>Streptophyta</taxon>
        <taxon>Embryophyta</taxon>
        <taxon>Tracheophyta</taxon>
        <taxon>Spermatophyta</taxon>
        <taxon>Magnoliopsida</taxon>
        <taxon>Liliopsida</taxon>
        <taxon>Poales</taxon>
        <taxon>Poaceae</taxon>
        <taxon>BOP clade</taxon>
        <taxon>Oryzoideae</taxon>
        <taxon>Oryzeae</taxon>
        <taxon>Oryzinae</taxon>
        <taxon>Oryza</taxon>
        <taxon>Oryza sativa</taxon>
    </lineage>
</organism>
<dbReference type="InterPro" id="IPR012340">
    <property type="entry name" value="NA-bd_OB-fold"/>
</dbReference>
<reference evidence="4 5" key="1">
    <citation type="journal article" date="2005" name="Nature">
        <title>The map-based sequence of the rice genome.</title>
        <authorList>
            <consortium name="International rice genome sequencing project (IRGSP)"/>
            <person name="Matsumoto T."/>
            <person name="Wu J."/>
            <person name="Kanamori H."/>
            <person name="Katayose Y."/>
            <person name="Fujisawa M."/>
            <person name="Namiki N."/>
            <person name="Mizuno H."/>
            <person name="Yamamoto K."/>
            <person name="Antonio B.A."/>
            <person name="Baba T."/>
            <person name="Sakata K."/>
            <person name="Nagamura Y."/>
            <person name="Aoki H."/>
            <person name="Arikawa K."/>
            <person name="Arita K."/>
            <person name="Bito T."/>
            <person name="Chiden Y."/>
            <person name="Fujitsuka N."/>
            <person name="Fukunaka R."/>
            <person name="Hamada M."/>
            <person name="Harada C."/>
            <person name="Hayashi A."/>
            <person name="Hijishita S."/>
            <person name="Honda M."/>
            <person name="Hosokawa S."/>
            <person name="Ichikawa Y."/>
            <person name="Idonuma A."/>
            <person name="Iijima M."/>
            <person name="Ikeda M."/>
            <person name="Ikeno M."/>
            <person name="Ito K."/>
            <person name="Ito S."/>
            <person name="Ito T."/>
            <person name="Ito Y."/>
            <person name="Ito Y."/>
            <person name="Iwabuchi A."/>
            <person name="Kamiya K."/>
            <person name="Karasawa W."/>
            <person name="Kurita K."/>
            <person name="Katagiri S."/>
            <person name="Kikuta A."/>
            <person name="Kobayashi H."/>
            <person name="Kobayashi N."/>
            <person name="Machita K."/>
            <person name="Maehara T."/>
            <person name="Masukawa M."/>
            <person name="Mizubayashi T."/>
            <person name="Mukai Y."/>
            <person name="Nagasaki H."/>
            <person name="Nagata Y."/>
            <person name="Naito S."/>
            <person name="Nakashima M."/>
            <person name="Nakama Y."/>
            <person name="Nakamichi Y."/>
            <person name="Nakamura M."/>
            <person name="Meguro A."/>
            <person name="Negishi M."/>
            <person name="Ohta I."/>
            <person name="Ohta T."/>
            <person name="Okamoto M."/>
            <person name="Ono N."/>
            <person name="Saji S."/>
            <person name="Sakaguchi M."/>
            <person name="Sakai K."/>
            <person name="Shibata M."/>
            <person name="Shimokawa T."/>
            <person name="Song J."/>
            <person name="Takazaki Y."/>
            <person name="Terasawa K."/>
            <person name="Tsugane M."/>
            <person name="Tsuji K."/>
            <person name="Ueda S."/>
            <person name="Waki K."/>
            <person name="Yamagata H."/>
            <person name="Yamamoto M."/>
            <person name="Yamamoto S."/>
            <person name="Yamane H."/>
            <person name="Yoshiki S."/>
            <person name="Yoshihara R."/>
            <person name="Yukawa K."/>
            <person name="Zhong H."/>
            <person name="Yano M."/>
            <person name="Yuan Q."/>
            <person name="Ouyang S."/>
            <person name="Liu J."/>
            <person name="Jones K.M."/>
            <person name="Gansberger K."/>
            <person name="Moffat K."/>
            <person name="Hill J."/>
            <person name="Bera J."/>
            <person name="Fadrosh D."/>
            <person name="Jin S."/>
            <person name="Johri S."/>
            <person name="Kim M."/>
            <person name="Overton L."/>
            <person name="Reardon M."/>
            <person name="Tsitrin T."/>
            <person name="Vuong H."/>
            <person name="Weaver B."/>
            <person name="Ciecko A."/>
            <person name="Tallon L."/>
            <person name="Jackson J."/>
            <person name="Pai G."/>
            <person name="Aken S.V."/>
            <person name="Utterback T."/>
            <person name="Reidmuller S."/>
            <person name="Feldblyum T."/>
            <person name="Hsiao J."/>
            <person name="Zismann V."/>
            <person name="Iobst S."/>
            <person name="de Vazeille A.R."/>
            <person name="Buell C.R."/>
            <person name="Ying K."/>
            <person name="Li Y."/>
            <person name="Lu T."/>
            <person name="Huang Y."/>
            <person name="Zhao Q."/>
            <person name="Feng Q."/>
            <person name="Zhang L."/>
            <person name="Zhu J."/>
            <person name="Weng Q."/>
            <person name="Mu J."/>
            <person name="Lu Y."/>
            <person name="Fan D."/>
            <person name="Liu Y."/>
            <person name="Guan J."/>
            <person name="Zhang Y."/>
            <person name="Yu S."/>
            <person name="Liu X."/>
            <person name="Zhang Y."/>
            <person name="Hong G."/>
            <person name="Han B."/>
            <person name="Choisne N."/>
            <person name="Demange N."/>
            <person name="Orjeda G."/>
            <person name="Samain S."/>
            <person name="Cattolico L."/>
            <person name="Pelletier E."/>
            <person name="Couloux A."/>
            <person name="Segurens B."/>
            <person name="Wincker P."/>
            <person name="D'Hont A."/>
            <person name="Scarpelli C."/>
            <person name="Weissenbach J."/>
            <person name="Salanoubat M."/>
            <person name="Quetier F."/>
            <person name="Yu Y."/>
            <person name="Kim H.R."/>
            <person name="Rambo T."/>
            <person name="Currie J."/>
            <person name="Collura K."/>
            <person name="Luo M."/>
            <person name="Yang T."/>
            <person name="Ammiraju J.S.S."/>
            <person name="Engler F."/>
            <person name="Soderlund C."/>
            <person name="Wing R.A."/>
            <person name="Palmer L.E."/>
            <person name="de la Bastide M."/>
            <person name="Spiegel L."/>
            <person name="Nascimento L."/>
            <person name="Zutavern T."/>
            <person name="O'Shaughnessy A."/>
            <person name="Dike S."/>
            <person name="Dedhia N."/>
            <person name="Preston R."/>
            <person name="Balija V."/>
            <person name="McCombie W.R."/>
            <person name="Chow T."/>
            <person name="Chen H."/>
            <person name="Chung M."/>
            <person name="Chen C."/>
            <person name="Shaw J."/>
            <person name="Wu H."/>
            <person name="Hsiao K."/>
            <person name="Chao Y."/>
            <person name="Chu M."/>
            <person name="Cheng C."/>
            <person name="Hour A."/>
            <person name="Lee P."/>
            <person name="Lin S."/>
            <person name="Lin Y."/>
            <person name="Liou J."/>
            <person name="Liu S."/>
            <person name="Hsing Y."/>
            <person name="Raghuvanshi S."/>
            <person name="Mohanty A."/>
            <person name="Bharti A.K."/>
            <person name="Gaur A."/>
            <person name="Gupta V."/>
            <person name="Kumar D."/>
            <person name="Ravi V."/>
            <person name="Vij S."/>
            <person name="Kapur A."/>
            <person name="Khurana P."/>
            <person name="Khurana P."/>
            <person name="Khurana J.P."/>
            <person name="Tyagi A.K."/>
            <person name="Gaikwad K."/>
            <person name="Singh A."/>
            <person name="Dalal V."/>
            <person name="Srivastava S."/>
            <person name="Dixit A."/>
            <person name="Pal A.K."/>
            <person name="Ghazi I.A."/>
            <person name="Yadav M."/>
            <person name="Pandit A."/>
            <person name="Bhargava A."/>
            <person name="Sureshbabu K."/>
            <person name="Batra K."/>
            <person name="Sharma T.R."/>
            <person name="Mohapatra T."/>
            <person name="Singh N.K."/>
            <person name="Messing J."/>
            <person name="Nelson A.B."/>
            <person name="Fuks G."/>
            <person name="Kavchok S."/>
            <person name="Keizer G."/>
            <person name="Linton E."/>
            <person name="Llaca V."/>
            <person name="Song R."/>
            <person name="Tanyolac B."/>
            <person name="Young S."/>
            <person name="Ho-Il K."/>
            <person name="Hahn J.H."/>
            <person name="Sangsakoo G."/>
            <person name="Vanavichit A."/>
            <person name="de Mattos Luiz.A.T."/>
            <person name="Zimmer P.D."/>
            <person name="Malone G."/>
            <person name="Dellagostin O."/>
            <person name="de Oliveira A.C."/>
            <person name="Bevan M."/>
            <person name="Bancroft I."/>
            <person name="Minx P."/>
            <person name="Cordum H."/>
            <person name="Wilson R."/>
            <person name="Cheng Z."/>
            <person name="Jin W."/>
            <person name="Jiang J."/>
            <person name="Leong S.A."/>
            <person name="Iwama H."/>
            <person name="Gojobori T."/>
            <person name="Itoh T."/>
            <person name="Niimura Y."/>
            <person name="Fujii Y."/>
            <person name="Habara T."/>
            <person name="Sakai H."/>
            <person name="Sato Y."/>
            <person name="Wilson G."/>
            <person name="Kumar K."/>
            <person name="McCouch S."/>
            <person name="Juretic N."/>
            <person name="Hoen D."/>
            <person name="Wright S."/>
            <person name="Bruskiewich R."/>
            <person name="Bureau T."/>
            <person name="Miyao A."/>
            <person name="Hirochika H."/>
            <person name="Nishikawa T."/>
            <person name="Kadowaki K."/>
            <person name="Sugiura M."/>
            <person name="Burr B."/>
            <person name="Sasaki T."/>
        </authorList>
    </citation>
    <scope>NUCLEOTIDE SEQUENCE [LARGE SCALE GENOMIC DNA]</scope>
    <source>
        <strain evidence="5">cv. Nipponbare</strain>
    </source>
</reference>
<sequence length="318" mass="36772">LRKLISCWSKVIYTLFGNRKRPLLSCKSNYTLLAWCKNVLHAYQYELFVEFIYNIRKLTVFFCSLLNCSLRQRRKYIHDLFQEKPGHFELAQQLTVEADEASVDNSTTLERMNTFFKMACQSSCEGIMLKILDVDAGYSASKRCDSWLKVKRDYVGLGDSLDLVPIGAWYGNGRKAGWYSPFLMACYNPEYEEFQSVCRVMSGFSDEFYKEMKEFYSGDRILPKKPVYYKTDELPELWFSAEQVWEIRGADLTLSPVHHAAIGLVHPSRGISVRMPRYIRSRPDRSPEDCSTATDVASLFKAQTRKMEVSSDGQDTSH</sequence>
<dbReference type="EMBL" id="AP008207">
    <property type="protein sequence ID" value="BAF05812.1"/>
    <property type="molecule type" value="Genomic_DNA"/>
</dbReference>
<accession>Q0JKB6</accession>
<dbReference type="InterPro" id="IPR012309">
    <property type="entry name" value="DNA_ligase_ATP-dep_C"/>
</dbReference>
<dbReference type="Proteomes" id="UP000000763">
    <property type="component" value="Chromosome 1"/>
</dbReference>
<dbReference type="GO" id="GO:0003910">
    <property type="term" value="F:DNA ligase (ATP) activity"/>
    <property type="evidence" value="ECO:0007669"/>
    <property type="project" value="InterPro"/>
</dbReference>
<feature type="non-terminal residue" evidence="4">
    <location>
        <position position="1"/>
    </location>
</feature>
<comment type="similarity">
    <text evidence="1">Belongs to the ATP-dependent DNA ligase family.</text>
</comment>
<dbReference type="GO" id="GO:0006310">
    <property type="term" value="P:DNA recombination"/>
    <property type="evidence" value="ECO:0007669"/>
    <property type="project" value="InterPro"/>
</dbReference>
<dbReference type="Pfam" id="PF01068">
    <property type="entry name" value="DNA_ligase_A_M"/>
    <property type="match status" value="1"/>
</dbReference>
<dbReference type="CDD" id="cd07969">
    <property type="entry name" value="OBF_DNA_ligase_I"/>
    <property type="match status" value="1"/>
</dbReference>